<dbReference type="GO" id="GO:0080019">
    <property type="term" value="F:alcohol-forming very long-chain fatty acyl-CoA reductase activity"/>
    <property type="evidence" value="ECO:0007669"/>
    <property type="project" value="InterPro"/>
</dbReference>
<dbReference type="Proteomes" id="UP000537718">
    <property type="component" value="Unassembled WGS sequence"/>
</dbReference>
<dbReference type="Pfam" id="PF07993">
    <property type="entry name" value="NAD_binding_4"/>
    <property type="match status" value="1"/>
</dbReference>
<accession>A0A7W8YTK6</accession>
<dbReference type="AlphaFoldDB" id="A0A7W8YTK6"/>
<dbReference type="InterPro" id="IPR026055">
    <property type="entry name" value="FAR"/>
</dbReference>
<dbReference type="Gene3D" id="3.40.50.720">
    <property type="entry name" value="NAD(P)-binding Rossmann-like Domain"/>
    <property type="match status" value="1"/>
</dbReference>
<gene>
    <name evidence="2" type="ORF">HDE69_002404</name>
</gene>
<evidence type="ECO:0000313" key="3">
    <source>
        <dbReference type="Proteomes" id="UP000537718"/>
    </source>
</evidence>
<protein>
    <submittedName>
        <fullName evidence="2">Nucleoside-diphosphate-sugar epimerase</fullName>
    </submittedName>
</protein>
<dbReference type="PANTHER" id="PTHR11011">
    <property type="entry name" value="MALE STERILITY PROTEIN 2-RELATED"/>
    <property type="match status" value="1"/>
</dbReference>
<dbReference type="SUPFAM" id="SSF51735">
    <property type="entry name" value="NAD(P)-binding Rossmann-fold domains"/>
    <property type="match status" value="1"/>
</dbReference>
<dbReference type="InterPro" id="IPR036291">
    <property type="entry name" value="NAD(P)-bd_dom_sf"/>
</dbReference>
<feature type="domain" description="Thioester reductase (TE)" evidence="1">
    <location>
        <begin position="6"/>
        <end position="276"/>
    </location>
</feature>
<proteinExistence type="predicted"/>
<organism evidence="2 3">
    <name type="scientific">Pedobacter cryoconitis</name>
    <dbReference type="NCBI Taxonomy" id="188932"/>
    <lineage>
        <taxon>Bacteria</taxon>
        <taxon>Pseudomonadati</taxon>
        <taxon>Bacteroidota</taxon>
        <taxon>Sphingobacteriia</taxon>
        <taxon>Sphingobacteriales</taxon>
        <taxon>Sphingobacteriaceae</taxon>
        <taxon>Pedobacter</taxon>
    </lineage>
</organism>
<evidence type="ECO:0000313" key="2">
    <source>
        <dbReference type="EMBL" id="MBB5621343.1"/>
    </source>
</evidence>
<dbReference type="InterPro" id="IPR013120">
    <property type="entry name" value="FAR_NAD-bd"/>
</dbReference>
<dbReference type="EMBL" id="JACHCF010000005">
    <property type="protein sequence ID" value="MBB5621343.1"/>
    <property type="molecule type" value="Genomic_DNA"/>
</dbReference>
<name>A0A7W8YTK6_9SPHI</name>
<sequence>MENLLITGVTGILGRHVLYELLAEYASGTRNGRLFLVVRSGAKESASERISSLLSNPFKPAYLDVYPVEELLSFIEVIDSDLRDLKKSPLLKSKLGDYLHVIHIAAITNLNTADSALQDVHDFNYLTTLELMEQLKHIPHKFIFISSAFSCGIQTGLIDSNYRRFGSGGELLPFSSLSAYRNHYEFYKAMAEYQVIKHCEDNQITWQILRPSVICGRLLDAPLYYLPLFNVFYEVGRIINKGIQRHKEHDIKKIRIMGDHKSTLNIVPVDYVAKTILAVFRRDDVKQLSIVNSAPLSNAYLIKHSIHRLGLECELVDSTPENMNLLEEWYYKRAGKWLSRYLNTTSYNFDAAPLRKLIPHIPEPDIQNTFEELYDYALQHNFENPELSLSTSAL</sequence>
<dbReference type="RefSeq" id="WP_183867333.1">
    <property type="nucleotide sequence ID" value="NZ_JACHCF010000005.1"/>
</dbReference>
<reference evidence="2 3" key="1">
    <citation type="submission" date="2020-08" db="EMBL/GenBank/DDBJ databases">
        <title>Genomic Encyclopedia of Type Strains, Phase IV (KMG-V): Genome sequencing to study the core and pangenomes of soil and plant-associated prokaryotes.</title>
        <authorList>
            <person name="Whitman W."/>
        </authorList>
    </citation>
    <scope>NUCLEOTIDE SEQUENCE [LARGE SCALE GENOMIC DNA]</scope>
    <source>
        <strain evidence="2 3">MP7CTX6</strain>
    </source>
</reference>
<comment type="caution">
    <text evidence="2">The sequence shown here is derived from an EMBL/GenBank/DDBJ whole genome shotgun (WGS) entry which is preliminary data.</text>
</comment>
<evidence type="ECO:0000259" key="1">
    <source>
        <dbReference type="Pfam" id="PF07993"/>
    </source>
</evidence>